<dbReference type="CDD" id="cd13959">
    <property type="entry name" value="PT_UbiA_COQ2"/>
    <property type="match status" value="1"/>
</dbReference>
<dbReference type="Gene3D" id="1.20.120.1780">
    <property type="entry name" value="UbiA prenyltransferase"/>
    <property type="match status" value="1"/>
</dbReference>
<feature type="transmembrane region" description="Helical" evidence="12">
    <location>
        <begin position="130"/>
        <end position="149"/>
    </location>
</feature>
<evidence type="ECO:0000256" key="6">
    <source>
        <dbReference type="ARBA" id="ARBA00022679"/>
    </source>
</evidence>
<proteinExistence type="inferred from homology"/>
<dbReference type="InterPro" id="IPR039653">
    <property type="entry name" value="Prenyltransferase"/>
</dbReference>
<dbReference type="RefSeq" id="WP_181551905.1">
    <property type="nucleotide sequence ID" value="NZ_JACDUS010000008.1"/>
</dbReference>
<name>A0A7W0CAV1_9BACT</name>
<feature type="transmembrane region" description="Helical" evidence="12">
    <location>
        <begin position="79"/>
        <end position="99"/>
    </location>
</feature>
<accession>A0A7W0CAV1</accession>
<sequence>MDFRRFSELILVRQTLFALPFAWLGILFAGGARPETWLWVTAALAAARTAGMAFNQVIDAGIDAQNPRTKNRPVARGDIHPAAVWALAGACVLVLVFAARMLNPLCFYLSFPAALMLFAYSYCKRFWAGSHFFLGAVEAAAPVGGYLAVTGRFEVLALLPGAVILTWIAGLDIVYAIQDAKFDRDCGLYSIPAKLGDKNALLLSTACYAICLAAMVLTGMLTHMGFLYLAAVCAIGVIFARQQVLARKKPVGPAIRTVFWLNMWVAPILFLGAAADVLRASF</sequence>
<dbReference type="InterPro" id="IPR044878">
    <property type="entry name" value="UbiA_sf"/>
</dbReference>
<feature type="transmembrane region" description="Helical" evidence="12">
    <location>
        <begin position="155"/>
        <end position="178"/>
    </location>
</feature>
<feature type="transmembrane region" description="Helical" evidence="12">
    <location>
        <begin position="226"/>
        <end position="246"/>
    </location>
</feature>
<feature type="transmembrane region" description="Helical" evidence="12">
    <location>
        <begin position="12"/>
        <end position="31"/>
    </location>
</feature>
<keyword evidence="7" id="KW-0831">Ubiquinone biosynthesis</keyword>
<evidence type="ECO:0000256" key="3">
    <source>
        <dbReference type="ARBA" id="ARBA00005985"/>
    </source>
</evidence>
<organism evidence="13 14">
    <name type="scientific">Desulfosalsimonas propionicica</name>
    <dbReference type="NCBI Taxonomy" id="332175"/>
    <lineage>
        <taxon>Bacteria</taxon>
        <taxon>Pseudomonadati</taxon>
        <taxon>Thermodesulfobacteriota</taxon>
        <taxon>Desulfobacteria</taxon>
        <taxon>Desulfobacterales</taxon>
        <taxon>Desulfosalsimonadaceae</taxon>
        <taxon>Desulfosalsimonas</taxon>
    </lineage>
</organism>
<feature type="transmembrane region" description="Helical" evidence="12">
    <location>
        <begin position="105"/>
        <end position="123"/>
    </location>
</feature>
<keyword evidence="6 13" id="KW-0808">Transferase</keyword>
<keyword evidence="8 12" id="KW-0812">Transmembrane</keyword>
<comment type="similarity">
    <text evidence="3">Belongs to the UbiA prenyltransferase family.</text>
</comment>
<dbReference type="NCBIfam" id="TIGR01475">
    <property type="entry name" value="ubiA_other"/>
    <property type="match status" value="1"/>
</dbReference>
<evidence type="ECO:0000313" key="13">
    <source>
        <dbReference type="EMBL" id="MBA2882264.1"/>
    </source>
</evidence>
<dbReference type="Gene3D" id="1.10.357.140">
    <property type="entry name" value="UbiA prenyltransferase"/>
    <property type="match status" value="1"/>
</dbReference>
<evidence type="ECO:0000256" key="1">
    <source>
        <dbReference type="ARBA" id="ARBA00001946"/>
    </source>
</evidence>
<evidence type="ECO:0000256" key="10">
    <source>
        <dbReference type="ARBA" id="ARBA00023136"/>
    </source>
</evidence>
<feature type="transmembrane region" description="Helical" evidence="12">
    <location>
        <begin position="37"/>
        <end position="58"/>
    </location>
</feature>
<comment type="cofactor">
    <cofactor evidence="1">
        <name>Mg(2+)</name>
        <dbReference type="ChEBI" id="CHEBI:18420"/>
    </cofactor>
</comment>
<keyword evidence="5" id="KW-0997">Cell inner membrane</keyword>
<feature type="transmembrane region" description="Helical" evidence="12">
    <location>
        <begin position="199"/>
        <end position="220"/>
    </location>
</feature>
<dbReference type="InterPro" id="IPR000537">
    <property type="entry name" value="UbiA_prenyltransferase"/>
</dbReference>
<evidence type="ECO:0000256" key="2">
    <source>
        <dbReference type="ARBA" id="ARBA00004141"/>
    </source>
</evidence>
<keyword evidence="9 12" id="KW-1133">Transmembrane helix</keyword>
<comment type="caution">
    <text evidence="13">The sequence shown here is derived from an EMBL/GenBank/DDBJ whole genome shotgun (WGS) entry which is preliminary data.</text>
</comment>
<dbReference type="EC" id="2.5.1.39" evidence="11"/>
<dbReference type="GO" id="GO:0006744">
    <property type="term" value="P:ubiquinone biosynthetic process"/>
    <property type="evidence" value="ECO:0007669"/>
    <property type="project" value="UniProtKB-KW"/>
</dbReference>
<dbReference type="EMBL" id="JACDUS010000008">
    <property type="protein sequence ID" value="MBA2882264.1"/>
    <property type="molecule type" value="Genomic_DNA"/>
</dbReference>
<protein>
    <recommendedName>
        <fullName evidence="11">4-hydroxybenzoate polyprenyltransferase</fullName>
        <ecNumber evidence="11">2.5.1.39</ecNumber>
    </recommendedName>
</protein>
<dbReference type="Proteomes" id="UP000525298">
    <property type="component" value="Unassembled WGS sequence"/>
</dbReference>
<dbReference type="Pfam" id="PF01040">
    <property type="entry name" value="UbiA"/>
    <property type="match status" value="1"/>
</dbReference>
<dbReference type="FunFam" id="1.10.357.140:FF:000008">
    <property type="entry name" value="4-hydroxybenzoate octaprenyltransferase"/>
    <property type="match status" value="1"/>
</dbReference>
<evidence type="ECO:0000256" key="9">
    <source>
        <dbReference type="ARBA" id="ARBA00022989"/>
    </source>
</evidence>
<keyword evidence="10 12" id="KW-0472">Membrane</keyword>
<dbReference type="PANTHER" id="PTHR11048:SF28">
    <property type="entry name" value="4-HYDROXYBENZOATE POLYPRENYLTRANSFERASE, MITOCHONDRIAL"/>
    <property type="match status" value="1"/>
</dbReference>
<keyword evidence="4" id="KW-1003">Cell membrane</keyword>
<dbReference type="InterPro" id="IPR006371">
    <property type="entry name" value="Polyprenyltransferase_UbiA-li"/>
</dbReference>
<evidence type="ECO:0000256" key="12">
    <source>
        <dbReference type="SAM" id="Phobius"/>
    </source>
</evidence>
<dbReference type="PANTHER" id="PTHR11048">
    <property type="entry name" value="PRENYLTRANSFERASES"/>
    <property type="match status" value="1"/>
</dbReference>
<gene>
    <name evidence="13" type="ORF">HNR65_002606</name>
</gene>
<dbReference type="FunFam" id="1.20.120.1780:FF:000001">
    <property type="entry name" value="4-hydroxybenzoate octaprenyltransferase"/>
    <property type="match status" value="1"/>
</dbReference>
<reference evidence="13 14" key="1">
    <citation type="submission" date="2020-07" db="EMBL/GenBank/DDBJ databases">
        <title>Genomic Encyclopedia of Type Strains, Phase IV (KMG-IV): sequencing the most valuable type-strain genomes for metagenomic binning, comparative biology and taxonomic classification.</title>
        <authorList>
            <person name="Goeker M."/>
        </authorList>
    </citation>
    <scope>NUCLEOTIDE SEQUENCE [LARGE SCALE GENOMIC DNA]</scope>
    <source>
        <strain evidence="13 14">DSM 17721</strain>
    </source>
</reference>
<feature type="transmembrane region" description="Helical" evidence="12">
    <location>
        <begin position="258"/>
        <end position="278"/>
    </location>
</feature>
<keyword evidence="14" id="KW-1185">Reference proteome</keyword>
<dbReference type="GO" id="GO:0008412">
    <property type="term" value="F:4-hydroxybenzoate polyprenyltransferase activity"/>
    <property type="evidence" value="ECO:0007669"/>
    <property type="project" value="UniProtKB-EC"/>
</dbReference>
<evidence type="ECO:0000256" key="5">
    <source>
        <dbReference type="ARBA" id="ARBA00022519"/>
    </source>
</evidence>
<evidence type="ECO:0000313" key="14">
    <source>
        <dbReference type="Proteomes" id="UP000525298"/>
    </source>
</evidence>
<comment type="subcellular location">
    <subcellularLocation>
        <location evidence="2">Membrane</location>
        <topology evidence="2">Multi-pass membrane protein</topology>
    </subcellularLocation>
</comment>
<evidence type="ECO:0000256" key="4">
    <source>
        <dbReference type="ARBA" id="ARBA00022475"/>
    </source>
</evidence>
<evidence type="ECO:0000256" key="8">
    <source>
        <dbReference type="ARBA" id="ARBA00022692"/>
    </source>
</evidence>
<evidence type="ECO:0000256" key="7">
    <source>
        <dbReference type="ARBA" id="ARBA00022688"/>
    </source>
</evidence>
<evidence type="ECO:0000256" key="11">
    <source>
        <dbReference type="ARBA" id="ARBA00034524"/>
    </source>
</evidence>
<dbReference type="AlphaFoldDB" id="A0A7W0CAV1"/>
<dbReference type="GO" id="GO:0005886">
    <property type="term" value="C:plasma membrane"/>
    <property type="evidence" value="ECO:0007669"/>
    <property type="project" value="TreeGrafter"/>
</dbReference>